<dbReference type="RefSeq" id="WP_371161582.1">
    <property type="nucleotide sequence ID" value="NZ_JBEDNX010000002.1"/>
</dbReference>
<feature type="compositionally biased region" description="Basic and acidic residues" evidence="1">
    <location>
        <begin position="186"/>
        <end position="204"/>
    </location>
</feature>
<evidence type="ECO:0000313" key="3">
    <source>
        <dbReference type="Proteomes" id="UP001567572"/>
    </source>
</evidence>
<dbReference type="Pfam" id="PF24033">
    <property type="entry name" value="DUF7342"/>
    <property type="match status" value="1"/>
</dbReference>
<keyword evidence="3" id="KW-1185">Reference proteome</keyword>
<organism evidence="2 3">
    <name type="scientific">Halorubrum miltondacostae</name>
    <dbReference type="NCBI Taxonomy" id="3076378"/>
    <lineage>
        <taxon>Archaea</taxon>
        <taxon>Methanobacteriati</taxon>
        <taxon>Methanobacteriota</taxon>
        <taxon>Stenosarchaea group</taxon>
        <taxon>Halobacteria</taxon>
        <taxon>Halobacteriales</taxon>
        <taxon>Haloferacaceae</taxon>
        <taxon>Halorubrum</taxon>
    </lineage>
</organism>
<dbReference type="AlphaFoldDB" id="A0ABD5M894"/>
<feature type="region of interest" description="Disordered" evidence="1">
    <location>
        <begin position="176"/>
        <end position="204"/>
    </location>
</feature>
<reference evidence="2 3" key="1">
    <citation type="submission" date="2024-06" db="EMBL/GenBank/DDBJ databases">
        <title>Halorubrum miltondacostae sp. nov., a potential PHA producer isolated from an inland solar saltern in Rio Maior, Portugal.</title>
        <authorList>
            <person name="Albuquerque L."/>
            <person name="Viver T."/>
            <person name="Barroso C."/>
            <person name="Claudino R."/>
            <person name="Galvan M."/>
            <person name="Simoes G."/>
            <person name="Lobo Da Cunha A."/>
            <person name="Egas C."/>
        </authorList>
    </citation>
    <scope>NUCLEOTIDE SEQUENCE [LARGE SCALE GENOMIC DNA]</scope>
    <source>
        <strain evidence="2 3">RMP-11</strain>
    </source>
</reference>
<evidence type="ECO:0000256" key="1">
    <source>
        <dbReference type="SAM" id="MobiDB-lite"/>
    </source>
</evidence>
<dbReference type="Proteomes" id="UP001567572">
    <property type="component" value="Unassembled WGS sequence"/>
</dbReference>
<name>A0ABD5M894_9EURY</name>
<dbReference type="SUPFAM" id="SSF46785">
    <property type="entry name" value="Winged helix' DNA-binding domain"/>
    <property type="match status" value="1"/>
</dbReference>
<sequence>MTTSDPPENLWEGDVNEAVIEQWTEDTTAFDRVRQVVDVTTEPQSAEEIADRARVSPPTARKYLSTMAADGRVKRITTDAGSQYMRAPQMLAMRRIAAIHREHTKAEIRKSIKELQEERANIKETHEVGTIDELTLALDAGDDGWGDVARWRQIEQNLEIAQAALALYEFDPDDSHAAAVRTAESTTERRERGVFGDDASRTTA</sequence>
<accession>A0ABD5M894</accession>
<evidence type="ECO:0000313" key="2">
    <source>
        <dbReference type="EMBL" id="MEZ3163820.1"/>
    </source>
</evidence>
<dbReference type="InterPro" id="IPR036390">
    <property type="entry name" value="WH_DNA-bd_sf"/>
</dbReference>
<gene>
    <name evidence="2" type="ORF">ABNG04_08005</name>
</gene>
<protein>
    <submittedName>
        <fullName evidence="2">ArsR family transcriptional regulator</fullName>
    </submittedName>
</protein>
<proteinExistence type="predicted"/>
<dbReference type="InterPro" id="IPR055766">
    <property type="entry name" value="DUF7342"/>
</dbReference>
<comment type="caution">
    <text evidence="2">The sequence shown here is derived from an EMBL/GenBank/DDBJ whole genome shotgun (WGS) entry which is preliminary data.</text>
</comment>
<dbReference type="EMBL" id="JBEDNY010000002">
    <property type="protein sequence ID" value="MEZ3163820.1"/>
    <property type="molecule type" value="Genomic_DNA"/>
</dbReference>